<dbReference type="AlphaFoldDB" id="A0A1I5SYW1"/>
<sequence length="563" mass="60649">MNILVKRIIAGGAGLAVLIGGVVYAAYPDGVDVWEVSKMDINSSIDTVGTIEADDIVTIYAPVSGKVSAIPVRVNELVKSGSVLASYDLTSFEEDYQKASLNSEYYADGYKAAVTENDKNKAKAAKASSSADALKSQYISVEENRDDISIAQNKKSNYIQSTMKGIEGALDNMKTNMEVEAAKLEAASGAYSELNGKMLEAQAEIAGKNAQIESLNSQIKTNADAYDAIKDDASKSEEAEKLLETNQELGKTLIELQNSVSASNAQYAKLKEAVNSAADSKENAVNSVNSLKNDITSSRDALSSLPVDNLTTEQYALYLELTRQLDVIEKEWNKQLTEKQTSEEKIVNEYQLKQYEDSMELAQIDVDKALNNLSKSKEGVKTTVNGTVISKLVDEGATVSEGEALFTIQPDSGYKVAVMVSKYDIGSVEIGQSADVAVSGETYTATVETIAPIATNDSAGKPRVKVELLFDEDVKPTIGLEAEVRINTGDAKDALSIPEKSVYTDDEGSFVYVLEKGKAKRANVETGLKGNGYYQVLSGLSEGVKVIESPLTEEDIGTRFVEN</sequence>
<evidence type="ECO:0000313" key="4">
    <source>
        <dbReference type="Proteomes" id="UP000182624"/>
    </source>
</evidence>
<name>A0A1I5SYW1_9FIRM</name>
<dbReference type="InterPro" id="IPR058637">
    <property type="entry name" value="YknX-like_C"/>
</dbReference>
<dbReference type="Pfam" id="PF25989">
    <property type="entry name" value="YknX_C"/>
    <property type="match status" value="1"/>
</dbReference>
<evidence type="ECO:0000256" key="1">
    <source>
        <dbReference type="SAM" id="Coils"/>
    </source>
</evidence>
<feature type="coiled-coil region" evidence="1">
    <location>
        <begin position="184"/>
        <end position="273"/>
    </location>
</feature>
<dbReference type="SUPFAM" id="SSF51230">
    <property type="entry name" value="Single hybrid motif"/>
    <property type="match status" value="1"/>
</dbReference>
<dbReference type="RefSeq" id="WP_074886002.1">
    <property type="nucleotide sequence ID" value="NZ_FOXO01000007.1"/>
</dbReference>
<dbReference type="GO" id="GO:0015562">
    <property type="term" value="F:efflux transmembrane transporter activity"/>
    <property type="evidence" value="ECO:0007669"/>
    <property type="project" value="TreeGrafter"/>
</dbReference>
<dbReference type="EMBL" id="FOXO01000007">
    <property type="protein sequence ID" value="SFP75953.1"/>
    <property type="molecule type" value="Genomic_DNA"/>
</dbReference>
<keyword evidence="1" id="KW-0175">Coiled coil</keyword>
<protein>
    <submittedName>
        <fullName evidence="3">RND family efflux transporter, MFP subunit</fullName>
    </submittedName>
</protein>
<accession>A0A1I5SYW1</accession>
<dbReference type="Gene3D" id="2.40.50.100">
    <property type="match status" value="1"/>
</dbReference>
<keyword evidence="4" id="KW-1185">Reference proteome</keyword>
<dbReference type="Gene3D" id="2.40.420.20">
    <property type="match status" value="1"/>
</dbReference>
<evidence type="ECO:0000313" key="3">
    <source>
        <dbReference type="EMBL" id="SFP75953.1"/>
    </source>
</evidence>
<dbReference type="Gene3D" id="1.10.287.1490">
    <property type="match status" value="1"/>
</dbReference>
<dbReference type="PANTHER" id="PTHR30469:SF33">
    <property type="entry name" value="SLR1207 PROTEIN"/>
    <property type="match status" value="1"/>
</dbReference>
<evidence type="ECO:0000259" key="2">
    <source>
        <dbReference type="Pfam" id="PF25989"/>
    </source>
</evidence>
<dbReference type="Proteomes" id="UP000182624">
    <property type="component" value="Unassembled WGS sequence"/>
</dbReference>
<proteinExistence type="predicted"/>
<dbReference type="GO" id="GO:1990281">
    <property type="term" value="C:efflux pump complex"/>
    <property type="evidence" value="ECO:0007669"/>
    <property type="project" value="TreeGrafter"/>
</dbReference>
<reference evidence="4" key="1">
    <citation type="submission" date="2016-10" db="EMBL/GenBank/DDBJ databases">
        <authorList>
            <person name="Varghese N."/>
            <person name="Submissions S."/>
        </authorList>
    </citation>
    <scope>NUCLEOTIDE SEQUENCE [LARGE SCALE GENOMIC DNA]</scope>
    <source>
        <strain evidence="4">P18</strain>
    </source>
</reference>
<organism evidence="3 4">
    <name type="scientific">Butyrivibrio proteoclasticus</name>
    <dbReference type="NCBI Taxonomy" id="43305"/>
    <lineage>
        <taxon>Bacteria</taxon>
        <taxon>Bacillati</taxon>
        <taxon>Bacillota</taxon>
        <taxon>Clostridia</taxon>
        <taxon>Lachnospirales</taxon>
        <taxon>Lachnospiraceae</taxon>
        <taxon>Butyrivibrio</taxon>
    </lineage>
</organism>
<gene>
    <name evidence="3" type="ORF">SAMN04487928_107135</name>
</gene>
<dbReference type="Gene3D" id="2.40.30.170">
    <property type="match status" value="1"/>
</dbReference>
<dbReference type="OrthoDB" id="1995149at2"/>
<dbReference type="InterPro" id="IPR011053">
    <property type="entry name" value="Single_hybrid_motif"/>
</dbReference>
<feature type="domain" description="YknX-like C-terminal permuted SH3-like" evidence="2">
    <location>
        <begin position="494"/>
        <end position="550"/>
    </location>
</feature>
<dbReference type="PANTHER" id="PTHR30469">
    <property type="entry name" value="MULTIDRUG RESISTANCE PROTEIN MDTA"/>
    <property type="match status" value="1"/>
</dbReference>